<feature type="modified residue" description="4-aspartylphosphate" evidence="1">
    <location>
        <position position="57"/>
    </location>
</feature>
<sequence length="232" mass="27828">MEVNIAICDDEKEYVKEIIDYLEKCSWKRNNKFIYHVFYSGEELLNSKKVFDLIILDIKMGNISGVNVKDIFYNRNNQSRIIFLTNYDEYMEDSFGRNVYGYINKSKIDKLEIPLTKIYKELLENRTVVINNNVINLYKVYYVRADGPYINIHYENDYDIYRMTLSDFATRISNPNFIRTHKSYLVNMRYIKNIDQRIITLDNDVNVSISHGKRSDVMKTYHHYLMENISYD</sequence>
<name>A0A9D1XM63_9FIRM</name>
<reference evidence="4" key="1">
    <citation type="journal article" date="2021" name="PeerJ">
        <title>Extensive microbial diversity within the chicken gut microbiome revealed by metagenomics and culture.</title>
        <authorList>
            <person name="Gilroy R."/>
            <person name="Ravi A."/>
            <person name="Getino M."/>
            <person name="Pursley I."/>
            <person name="Horton D.L."/>
            <person name="Alikhan N.F."/>
            <person name="Baker D."/>
            <person name="Gharbi K."/>
            <person name="Hall N."/>
            <person name="Watson M."/>
            <person name="Adriaenssens E.M."/>
            <person name="Foster-Nyarko E."/>
            <person name="Jarju S."/>
            <person name="Secka A."/>
            <person name="Antonio M."/>
            <person name="Oren A."/>
            <person name="Chaudhuri R.R."/>
            <person name="La Ragione R."/>
            <person name="Hildebrand F."/>
            <person name="Pallen M.J."/>
        </authorList>
    </citation>
    <scope>NUCLEOTIDE SEQUENCE</scope>
    <source>
        <strain evidence="4">ChiGjej1B1-14440</strain>
    </source>
</reference>
<dbReference type="GO" id="GO:0000156">
    <property type="term" value="F:phosphorelay response regulator activity"/>
    <property type="evidence" value="ECO:0007669"/>
    <property type="project" value="InterPro"/>
</dbReference>
<accession>A0A9D1XM63</accession>
<dbReference type="PROSITE" id="PS50110">
    <property type="entry name" value="RESPONSE_REGULATORY"/>
    <property type="match status" value="1"/>
</dbReference>
<dbReference type="PANTHER" id="PTHR37299">
    <property type="entry name" value="TRANSCRIPTIONAL REGULATOR-RELATED"/>
    <property type="match status" value="1"/>
</dbReference>
<proteinExistence type="predicted"/>
<dbReference type="AlphaFoldDB" id="A0A9D1XM63"/>
<gene>
    <name evidence="4" type="ORF">H9980_06505</name>
</gene>
<dbReference type="SMART" id="SM00850">
    <property type="entry name" value="LytTR"/>
    <property type="match status" value="1"/>
</dbReference>
<dbReference type="PANTHER" id="PTHR37299:SF1">
    <property type="entry name" value="STAGE 0 SPORULATION PROTEIN A HOMOLOG"/>
    <property type="match status" value="1"/>
</dbReference>
<feature type="domain" description="HTH LytTR-type" evidence="3">
    <location>
        <begin position="134"/>
        <end position="223"/>
    </location>
</feature>
<evidence type="ECO:0000256" key="1">
    <source>
        <dbReference type="PROSITE-ProRule" id="PRU00169"/>
    </source>
</evidence>
<keyword evidence="1" id="KW-0597">Phosphoprotein</keyword>
<reference evidence="4" key="2">
    <citation type="submission" date="2021-04" db="EMBL/GenBank/DDBJ databases">
        <authorList>
            <person name="Gilroy R."/>
        </authorList>
    </citation>
    <scope>NUCLEOTIDE SEQUENCE</scope>
    <source>
        <strain evidence="4">ChiGjej1B1-14440</strain>
    </source>
</reference>
<dbReference type="EMBL" id="DXET01000141">
    <property type="protein sequence ID" value="HIX81606.1"/>
    <property type="molecule type" value="Genomic_DNA"/>
</dbReference>
<dbReference type="InterPro" id="IPR007492">
    <property type="entry name" value="LytTR_DNA-bd_dom"/>
</dbReference>
<dbReference type="Proteomes" id="UP000886724">
    <property type="component" value="Unassembled WGS sequence"/>
</dbReference>
<comment type="caution">
    <text evidence="4">The sequence shown here is derived from an EMBL/GenBank/DDBJ whole genome shotgun (WGS) entry which is preliminary data.</text>
</comment>
<dbReference type="SUPFAM" id="SSF52172">
    <property type="entry name" value="CheY-like"/>
    <property type="match status" value="1"/>
</dbReference>
<evidence type="ECO:0000313" key="5">
    <source>
        <dbReference type="Proteomes" id="UP000886724"/>
    </source>
</evidence>
<dbReference type="InterPro" id="IPR001789">
    <property type="entry name" value="Sig_transdc_resp-reg_receiver"/>
</dbReference>
<evidence type="ECO:0000313" key="4">
    <source>
        <dbReference type="EMBL" id="HIX81606.1"/>
    </source>
</evidence>
<dbReference type="Pfam" id="PF04397">
    <property type="entry name" value="LytTR"/>
    <property type="match status" value="1"/>
</dbReference>
<protein>
    <submittedName>
        <fullName evidence="4">LytTR family DNA-binding domain-containing protein</fullName>
    </submittedName>
</protein>
<evidence type="ECO:0000259" key="2">
    <source>
        <dbReference type="PROSITE" id="PS50110"/>
    </source>
</evidence>
<dbReference type="InterPro" id="IPR011006">
    <property type="entry name" value="CheY-like_superfamily"/>
</dbReference>
<dbReference type="PROSITE" id="PS50930">
    <property type="entry name" value="HTH_LYTTR"/>
    <property type="match status" value="1"/>
</dbReference>
<dbReference type="Pfam" id="PF00072">
    <property type="entry name" value="Response_reg"/>
    <property type="match status" value="1"/>
</dbReference>
<feature type="domain" description="Response regulatory" evidence="2">
    <location>
        <begin position="4"/>
        <end position="120"/>
    </location>
</feature>
<dbReference type="InterPro" id="IPR046947">
    <property type="entry name" value="LytR-like"/>
</dbReference>
<keyword evidence="4" id="KW-0238">DNA-binding</keyword>
<organism evidence="4 5">
    <name type="scientific">Candidatus Erysipelatoclostridium merdavium</name>
    <dbReference type="NCBI Taxonomy" id="2838566"/>
    <lineage>
        <taxon>Bacteria</taxon>
        <taxon>Bacillati</taxon>
        <taxon>Bacillota</taxon>
        <taxon>Erysipelotrichia</taxon>
        <taxon>Erysipelotrichales</taxon>
        <taxon>Erysipelotrichales incertae sedis</taxon>
    </lineage>
</organism>
<evidence type="ECO:0000259" key="3">
    <source>
        <dbReference type="PROSITE" id="PS50930"/>
    </source>
</evidence>
<dbReference type="GO" id="GO:0003677">
    <property type="term" value="F:DNA binding"/>
    <property type="evidence" value="ECO:0007669"/>
    <property type="project" value="UniProtKB-KW"/>
</dbReference>
<dbReference type="Gene3D" id="2.40.50.1020">
    <property type="entry name" value="LytTr DNA-binding domain"/>
    <property type="match status" value="1"/>
</dbReference>
<dbReference type="Gene3D" id="3.40.50.2300">
    <property type="match status" value="1"/>
</dbReference>